<organism evidence="12 13">
    <name type="scientific">Kockovaella imperatae</name>
    <dbReference type="NCBI Taxonomy" id="4999"/>
    <lineage>
        <taxon>Eukaryota</taxon>
        <taxon>Fungi</taxon>
        <taxon>Dikarya</taxon>
        <taxon>Basidiomycota</taxon>
        <taxon>Agaricomycotina</taxon>
        <taxon>Tremellomycetes</taxon>
        <taxon>Tremellales</taxon>
        <taxon>Cuniculitremaceae</taxon>
        <taxon>Kockovaella</taxon>
    </lineage>
</organism>
<dbReference type="InParanoid" id="A0A1Y1UCA4"/>
<dbReference type="PIRSF" id="PIRSF006468">
    <property type="entry name" value="BCAT1"/>
    <property type="match status" value="1"/>
</dbReference>
<evidence type="ECO:0000256" key="3">
    <source>
        <dbReference type="ARBA" id="ARBA00022576"/>
    </source>
</evidence>
<comment type="cofactor">
    <cofactor evidence="1 10">
        <name>pyridoxal 5'-phosphate</name>
        <dbReference type="ChEBI" id="CHEBI:597326"/>
    </cofactor>
</comment>
<gene>
    <name evidence="12" type="ORF">BD324DRAFT_634101</name>
</gene>
<dbReference type="GO" id="GO:0005739">
    <property type="term" value="C:mitochondrion"/>
    <property type="evidence" value="ECO:0007669"/>
    <property type="project" value="TreeGrafter"/>
</dbReference>
<evidence type="ECO:0000256" key="9">
    <source>
        <dbReference type="RuleBase" id="RU004106"/>
    </source>
</evidence>
<dbReference type="GO" id="GO:0052654">
    <property type="term" value="F:L-leucine-2-oxoglutarate transaminase activity"/>
    <property type="evidence" value="ECO:0007669"/>
    <property type="project" value="RHEA"/>
</dbReference>
<keyword evidence="13" id="KW-1185">Reference proteome</keyword>
<dbReference type="STRING" id="4999.A0A1Y1UCA4"/>
<dbReference type="GO" id="GO:0009098">
    <property type="term" value="P:L-leucine biosynthetic process"/>
    <property type="evidence" value="ECO:0007669"/>
    <property type="project" value="TreeGrafter"/>
</dbReference>
<dbReference type="InterPro" id="IPR018300">
    <property type="entry name" value="Aminotrans_IV_CS"/>
</dbReference>
<dbReference type="Gene3D" id="3.30.470.10">
    <property type="match status" value="1"/>
</dbReference>
<dbReference type="PANTHER" id="PTHR11825:SF44">
    <property type="entry name" value="BRANCHED-CHAIN-AMINO-ACID AMINOTRANSFERASE"/>
    <property type="match status" value="1"/>
</dbReference>
<comment type="caution">
    <text evidence="12">The sequence shown here is derived from an EMBL/GenBank/DDBJ whole genome shotgun (WGS) entry which is preliminary data.</text>
</comment>
<name>A0A1Y1UCA4_9TREE</name>
<comment type="catalytic activity">
    <reaction evidence="11">
        <text>L-isoleucine + 2-oxoglutarate = (S)-3-methyl-2-oxopentanoate + L-glutamate</text>
        <dbReference type="Rhea" id="RHEA:24801"/>
        <dbReference type="ChEBI" id="CHEBI:16810"/>
        <dbReference type="ChEBI" id="CHEBI:29985"/>
        <dbReference type="ChEBI" id="CHEBI:35146"/>
        <dbReference type="ChEBI" id="CHEBI:58045"/>
        <dbReference type="EC" id="2.6.1.42"/>
    </reaction>
</comment>
<dbReference type="EC" id="2.6.1.42" evidence="11"/>
<dbReference type="InterPro" id="IPR043132">
    <property type="entry name" value="BCAT-like_C"/>
</dbReference>
<dbReference type="InterPro" id="IPR005786">
    <property type="entry name" value="B_amino_transII"/>
</dbReference>
<keyword evidence="6 10" id="KW-0663">Pyridoxal phosphate</keyword>
<comment type="similarity">
    <text evidence="2 9">Belongs to the class-IV pyridoxal-phosphate-dependent aminotransferase family.</text>
</comment>
<dbReference type="GeneID" id="33558515"/>
<evidence type="ECO:0000256" key="11">
    <source>
        <dbReference type="RuleBase" id="RU004517"/>
    </source>
</evidence>
<dbReference type="GO" id="GO:0009099">
    <property type="term" value="P:L-valine biosynthetic process"/>
    <property type="evidence" value="ECO:0007669"/>
    <property type="project" value="TreeGrafter"/>
</dbReference>
<proteinExistence type="inferred from homology"/>
<dbReference type="InterPro" id="IPR001544">
    <property type="entry name" value="Aminotrans_IV"/>
</dbReference>
<keyword evidence="4 11" id="KW-0028">Amino-acid biosynthesis</keyword>
<dbReference type="EMBL" id="NBSH01000012">
    <property type="protein sequence ID" value="ORX35167.1"/>
    <property type="molecule type" value="Genomic_DNA"/>
</dbReference>
<sequence>MTTTTSSSTAAASSSSLTSAPFRASPLFFHPLPASHVPLPGKEAHGSYMLQVPWSKTSGWGQAKIVPRADISIDPLSGVTQYAVTCFEGMKCYKTESGELTLFRPNENFNRFKVSAARMGLPSDWDNAELLDLLCKLLALEAPIVPSEDGASLYIRPTLIETSESFGIKEDGNAGEALMYIVTTLNLGKGLYASSEKAETGLRVDADPNYVRAWSNGTGKYKVGANYGVVNIAKKPGFQMSLWLHGSEDFVSEAGAMNVFILKEASDGVLEFVTMSLDNGIVLPGITRASIISLLKDHASGKKEFPLEGVPKNIRVVERDIPMKDIMDGAEDGSLKGMFGCGTGVVVVSIREIQYRGRLISIPYHPVVKILRDTITGIQRGRIEKEDWVVKVPKWQGVVNGEKEAEGQKVIA</sequence>
<dbReference type="InterPro" id="IPR043131">
    <property type="entry name" value="BCAT-like_N"/>
</dbReference>
<dbReference type="Gene3D" id="3.20.10.10">
    <property type="entry name" value="D-amino Acid Aminotransferase, subunit A, domain 2"/>
    <property type="match status" value="1"/>
</dbReference>
<dbReference type="PROSITE" id="PS00770">
    <property type="entry name" value="AA_TRANSFER_CLASS_4"/>
    <property type="match status" value="1"/>
</dbReference>
<dbReference type="SUPFAM" id="SSF56752">
    <property type="entry name" value="D-aminoacid aminotransferase-like PLP-dependent enzymes"/>
    <property type="match status" value="1"/>
</dbReference>
<keyword evidence="3 11" id="KW-0032">Aminotransferase</keyword>
<evidence type="ECO:0000256" key="1">
    <source>
        <dbReference type="ARBA" id="ARBA00001933"/>
    </source>
</evidence>
<keyword evidence="5 11" id="KW-0808">Transferase</keyword>
<evidence type="ECO:0000256" key="6">
    <source>
        <dbReference type="ARBA" id="ARBA00022898"/>
    </source>
</evidence>
<evidence type="ECO:0000256" key="4">
    <source>
        <dbReference type="ARBA" id="ARBA00022605"/>
    </source>
</evidence>
<dbReference type="GO" id="GO:0052655">
    <property type="term" value="F:L-valine-2-oxoglutarate transaminase activity"/>
    <property type="evidence" value="ECO:0007669"/>
    <property type="project" value="RHEA"/>
</dbReference>
<dbReference type="RefSeq" id="XP_021869383.1">
    <property type="nucleotide sequence ID" value="XM_022016706.1"/>
</dbReference>
<reference evidence="12 13" key="1">
    <citation type="submission" date="2017-03" db="EMBL/GenBank/DDBJ databases">
        <title>Widespread Adenine N6-methylation of Active Genes in Fungi.</title>
        <authorList>
            <consortium name="DOE Joint Genome Institute"/>
            <person name="Mondo S.J."/>
            <person name="Dannebaum R.O."/>
            <person name="Kuo R.C."/>
            <person name="Louie K.B."/>
            <person name="Bewick A.J."/>
            <person name="Labutti K."/>
            <person name="Haridas S."/>
            <person name="Kuo A."/>
            <person name="Salamov A."/>
            <person name="Ahrendt S.R."/>
            <person name="Lau R."/>
            <person name="Bowen B.P."/>
            <person name="Lipzen A."/>
            <person name="Sullivan W."/>
            <person name="Andreopoulos W.B."/>
            <person name="Clum A."/>
            <person name="Lindquist E."/>
            <person name="Daum C."/>
            <person name="Northen T.R."/>
            <person name="Ramamoorthy G."/>
            <person name="Schmitz R.J."/>
            <person name="Gryganskyi A."/>
            <person name="Culley D."/>
            <person name="Magnuson J."/>
            <person name="James T.Y."/>
            <person name="O'Malley M.A."/>
            <person name="Stajich J.E."/>
            <person name="Spatafora J.W."/>
            <person name="Visel A."/>
            <person name="Grigoriev I.V."/>
        </authorList>
    </citation>
    <scope>NUCLEOTIDE SEQUENCE [LARGE SCALE GENOMIC DNA]</scope>
    <source>
        <strain evidence="12 13">NRRL Y-17943</strain>
    </source>
</reference>
<evidence type="ECO:0000256" key="5">
    <source>
        <dbReference type="ARBA" id="ARBA00022679"/>
    </source>
</evidence>
<dbReference type="GO" id="GO:0052656">
    <property type="term" value="F:L-isoleucine-2-oxoglutarate transaminase activity"/>
    <property type="evidence" value="ECO:0007669"/>
    <property type="project" value="RHEA"/>
</dbReference>
<protein>
    <recommendedName>
        <fullName evidence="11">Branched-chain-amino-acid aminotransferase</fullName>
        <ecNumber evidence="11">2.6.1.42</ecNumber>
    </recommendedName>
</protein>
<dbReference type="Proteomes" id="UP000193218">
    <property type="component" value="Unassembled WGS sequence"/>
</dbReference>
<dbReference type="PANTHER" id="PTHR11825">
    <property type="entry name" value="SUBGROUP IIII AMINOTRANSFERASE"/>
    <property type="match status" value="1"/>
</dbReference>
<evidence type="ECO:0000313" key="12">
    <source>
        <dbReference type="EMBL" id="ORX35167.1"/>
    </source>
</evidence>
<evidence type="ECO:0000256" key="8">
    <source>
        <dbReference type="PIRSR" id="PIRSR006468-1"/>
    </source>
</evidence>
<dbReference type="InterPro" id="IPR036038">
    <property type="entry name" value="Aminotransferase-like"/>
</dbReference>
<evidence type="ECO:0000256" key="2">
    <source>
        <dbReference type="ARBA" id="ARBA00009320"/>
    </source>
</evidence>
<evidence type="ECO:0000256" key="10">
    <source>
        <dbReference type="RuleBase" id="RU004516"/>
    </source>
</evidence>
<comment type="catalytic activity">
    <reaction evidence="11">
        <text>L-leucine + 2-oxoglutarate = 4-methyl-2-oxopentanoate + L-glutamate</text>
        <dbReference type="Rhea" id="RHEA:18321"/>
        <dbReference type="ChEBI" id="CHEBI:16810"/>
        <dbReference type="ChEBI" id="CHEBI:17865"/>
        <dbReference type="ChEBI" id="CHEBI:29985"/>
        <dbReference type="ChEBI" id="CHEBI:57427"/>
        <dbReference type="EC" id="2.6.1.42"/>
    </reaction>
</comment>
<dbReference type="AlphaFoldDB" id="A0A1Y1UCA4"/>
<keyword evidence="7 11" id="KW-0100">Branched-chain amino acid biosynthesis</keyword>
<feature type="modified residue" description="N6-(pyridoxal phosphate)lysine" evidence="8">
    <location>
        <position position="222"/>
    </location>
</feature>
<accession>A0A1Y1UCA4</accession>
<comment type="catalytic activity">
    <reaction evidence="11">
        <text>L-valine + 2-oxoglutarate = 3-methyl-2-oxobutanoate + L-glutamate</text>
        <dbReference type="Rhea" id="RHEA:24813"/>
        <dbReference type="ChEBI" id="CHEBI:11851"/>
        <dbReference type="ChEBI" id="CHEBI:16810"/>
        <dbReference type="ChEBI" id="CHEBI:29985"/>
        <dbReference type="ChEBI" id="CHEBI:57762"/>
        <dbReference type="EC" id="2.6.1.42"/>
    </reaction>
</comment>
<evidence type="ECO:0000256" key="7">
    <source>
        <dbReference type="ARBA" id="ARBA00023304"/>
    </source>
</evidence>
<dbReference type="OrthoDB" id="1732691at2759"/>
<dbReference type="Pfam" id="PF01063">
    <property type="entry name" value="Aminotran_4"/>
    <property type="match status" value="1"/>
</dbReference>
<evidence type="ECO:0000313" key="13">
    <source>
        <dbReference type="Proteomes" id="UP000193218"/>
    </source>
</evidence>